<dbReference type="Pfam" id="PF12937">
    <property type="entry name" value="F-box-like"/>
    <property type="match status" value="1"/>
</dbReference>
<proteinExistence type="predicted"/>
<keyword evidence="3" id="KW-0418">Kinase</keyword>
<protein>
    <submittedName>
        <fullName evidence="3">S-phase kinase-associated protein 2</fullName>
    </submittedName>
</protein>
<dbReference type="SMART" id="SM00256">
    <property type="entry name" value="FBOX"/>
    <property type="match status" value="1"/>
</dbReference>
<dbReference type="OrthoDB" id="2095648at2759"/>
<keyword evidence="3" id="KW-0808">Transferase</keyword>
<dbReference type="Gene3D" id="3.80.10.10">
    <property type="entry name" value="Ribonuclease Inhibitor"/>
    <property type="match status" value="1"/>
</dbReference>
<dbReference type="InterPro" id="IPR036047">
    <property type="entry name" value="F-box-like_dom_sf"/>
</dbReference>
<accession>A0A5B7D9B3</accession>
<feature type="domain" description="F-box" evidence="2">
    <location>
        <begin position="162"/>
        <end position="208"/>
    </location>
</feature>
<dbReference type="GO" id="GO:0031146">
    <property type="term" value="P:SCF-dependent proteasomal ubiquitin-dependent protein catabolic process"/>
    <property type="evidence" value="ECO:0007669"/>
    <property type="project" value="TreeGrafter"/>
</dbReference>
<gene>
    <name evidence="3" type="primary">SKP2</name>
    <name evidence="3" type="ORF">E2C01_010689</name>
</gene>
<dbReference type="PANTHER" id="PTHR13318:SF95">
    <property type="entry name" value="F-BOX PROTEIN YLR352W"/>
    <property type="match status" value="1"/>
</dbReference>
<dbReference type="Proteomes" id="UP000324222">
    <property type="component" value="Unassembled WGS sequence"/>
</dbReference>
<dbReference type="CDD" id="cd22149">
    <property type="entry name" value="F-box_DmSKP2-like"/>
    <property type="match status" value="1"/>
</dbReference>
<evidence type="ECO:0000313" key="3">
    <source>
        <dbReference type="EMBL" id="MPC17822.1"/>
    </source>
</evidence>
<reference evidence="3 4" key="1">
    <citation type="submission" date="2019-05" db="EMBL/GenBank/DDBJ databases">
        <title>Another draft genome of Portunus trituberculatus and its Hox gene families provides insights of decapod evolution.</title>
        <authorList>
            <person name="Jeong J.-H."/>
            <person name="Song I."/>
            <person name="Kim S."/>
            <person name="Choi T."/>
            <person name="Kim D."/>
            <person name="Ryu S."/>
            <person name="Kim W."/>
        </authorList>
    </citation>
    <scope>NUCLEOTIDE SEQUENCE [LARGE SCALE GENOMIC DNA]</scope>
    <source>
        <tissue evidence="3">Muscle</tissue>
    </source>
</reference>
<organism evidence="3 4">
    <name type="scientific">Portunus trituberculatus</name>
    <name type="common">Swimming crab</name>
    <name type="synonym">Neptunus trituberculatus</name>
    <dbReference type="NCBI Taxonomy" id="210409"/>
    <lineage>
        <taxon>Eukaryota</taxon>
        <taxon>Metazoa</taxon>
        <taxon>Ecdysozoa</taxon>
        <taxon>Arthropoda</taxon>
        <taxon>Crustacea</taxon>
        <taxon>Multicrustacea</taxon>
        <taxon>Malacostraca</taxon>
        <taxon>Eumalacostraca</taxon>
        <taxon>Eucarida</taxon>
        <taxon>Decapoda</taxon>
        <taxon>Pleocyemata</taxon>
        <taxon>Brachyura</taxon>
        <taxon>Eubrachyura</taxon>
        <taxon>Portunoidea</taxon>
        <taxon>Portunidae</taxon>
        <taxon>Portuninae</taxon>
        <taxon>Portunus</taxon>
    </lineage>
</organism>
<dbReference type="InterPro" id="IPR032675">
    <property type="entry name" value="LRR_dom_sf"/>
</dbReference>
<evidence type="ECO:0000259" key="2">
    <source>
        <dbReference type="PROSITE" id="PS50181"/>
    </source>
</evidence>
<evidence type="ECO:0000256" key="1">
    <source>
        <dbReference type="SAM" id="MobiDB-lite"/>
    </source>
</evidence>
<dbReference type="SUPFAM" id="SSF52047">
    <property type="entry name" value="RNI-like"/>
    <property type="match status" value="1"/>
</dbReference>
<evidence type="ECO:0000313" key="4">
    <source>
        <dbReference type="Proteomes" id="UP000324222"/>
    </source>
</evidence>
<dbReference type="InterPro" id="IPR001810">
    <property type="entry name" value="F-box_dom"/>
</dbReference>
<dbReference type="EMBL" id="VSRR010000624">
    <property type="protein sequence ID" value="MPC17822.1"/>
    <property type="molecule type" value="Genomic_DNA"/>
</dbReference>
<dbReference type="GO" id="GO:0016301">
    <property type="term" value="F:kinase activity"/>
    <property type="evidence" value="ECO:0007669"/>
    <property type="project" value="UniProtKB-KW"/>
</dbReference>
<dbReference type="PANTHER" id="PTHR13318">
    <property type="entry name" value="PARTNER OF PAIRED, ISOFORM B-RELATED"/>
    <property type="match status" value="1"/>
</dbReference>
<feature type="region of interest" description="Disordered" evidence="1">
    <location>
        <begin position="1"/>
        <end position="23"/>
    </location>
</feature>
<name>A0A5B7D9B3_PORTR</name>
<dbReference type="SUPFAM" id="SSF81383">
    <property type="entry name" value="F-box domain"/>
    <property type="match status" value="1"/>
</dbReference>
<sequence length="505" mass="56172">MRQDARGPAASRGRAETPQLTNVNKLGAHHTVWSHEGVVRGITAGMDLAAESGKCRYDKENANTSMKCARWSLGGDVGTNPPLLADMGLAVLQDEEASCHAPSSSPSPFSNLGHVTSASPSHKVLQHVNQNVRNQDFLTENSTSSTEFFVYKRRKLDNFSGDDKFNRMSDELILAVLRWLPKFMLARCAQVSRRWKRLAFDESLWRRLDLGGKTLKPGVVGRVILRGCVILRLAKAEVGTPIFSPQLQHLPTLLPVRSKLQYLDLSMAVIQPQALEELLSVCFDLKKLSLEHCTLTQSVCSYIAKNASLETLNLAMCYGLCHSYIVEILTQCKRLHCLNLAWTGLSSEDLRVICRRFPASLERLNLSGCRNTLSDSHVRLLSEQSSGLVELDVSDATQLTASAVSSIIKHLTRAEYLAFSRCYAIQPDTYLELKAMPNLLYLDLYGILNDSALNTLRQSLQHIKINKYLFSSVARPTVGIRRTSVWGLRMPLGPAELSQSSMNGW</sequence>
<keyword evidence="4" id="KW-1185">Reference proteome</keyword>
<dbReference type="PROSITE" id="PS50181">
    <property type="entry name" value="FBOX"/>
    <property type="match status" value="1"/>
</dbReference>
<dbReference type="AlphaFoldDB" id="A0A5B7D9B3"/>
<dbReference type="GO" id="GO:0019005">
    <property type="term" value="C:SCF ubiquitin ligase complex"/>
    <property type="evidence" value="ECO:0007669"/>
    <property type="project" value="TreeGrafter"/>
</dbReference>
<comment type="caution">
    <text evidence="3">The sequence shown here is derived from an EMBL/GenBank/DDBJ whole genome shotgun (WGS) entry which is preliminary data.</text>
</comment>